<protein>
    <submittedName>
        <fullName evidence="2">Uncharacterized protein</fullName>
    </submittedName>
</protein>
<evidence type="ECO:0000313" key="3">
    <source>
        <dbReference type="Proteomes" id="UP000289600"/>
    </source>
</evidence>
<feature type="region of interest" description="Disordered" evidence="1">
    <location>
        <begin position="143"/>
        <end position="169"/>
    </location>
</feature>
<gene>
    <name evidence="2" type="ORF">mc_391</name>
</gene>
<sequence>MSKTTKKCIGKKQNGEKCTYKVSTNCGNLFCNKHVNNWRIYGKEKTHKLCGSRLQCYVNPEKKGLKKILLINYEFDHCDRCREHDRIKSKERRDNINKINQISEIKKCIKCVKDIPIDELVVTSRGNISSYCKHCFGVRDKNEKKREKRDRKESSKIYENTPARKESKKMLRKNNPEKYYGYYTKYRGKKLNEDPDGYRKRNAEAQAKYRAQHPDKFNKNGLYNTSVKNKYTMYQYYAKIKGYDFELTKDEFKNLVESDCYYCGCQREKYLNSIDRLNNNEGYNIENTVTACKICNNMKNSLNESTFILMCAHITTYNIISEVGLYYHVFNNYSGSSYNDYTSRAKRKNLNFNIPREYFNKIRDENPCYICGKYSNENHKNGIDRVDNTQGYNIKNCKSCCGNCNFMKKNITHIKLIMKCSLIANNHKDRLLNLQEIWTPSRFQSVNGNKLSKEKIDELKSQRKKERHEKTLSSKTPEAIREKMEIIRKDRIKSIDLIIEE</sequence>
<evidence type="ECO:0000256" key="1">
    <source>
        <dbReference type="SAM" id="MobiDB-lite"/>
    </source>
</evidence>
<name>A0A2P1ELK9_9VIRU</name>
<feature type="region of interest" description="Disordered" evidence="1">
    <location>
        <begin position="457"/>
        <end position="477"/>
    </location>
</feature>
<dbReference type="Gene3D" id="3.30.40.220">
    <property type="match status" value="2"/>
</dbReference>
<organism evidence="2 3">
    <name type="scientific">Moumouvirus australiensis</name>
    <dbReference type="NCBI Taxonomy" id="2109587"/>
    <lineage>
        <taxon>Viruses</taxon>
        <taxon>Varidnaviria</taxon>
        <taxon>Bamfordvirae</taxon>
        <taxon>Nucleocytoviricota</taxon>
        <taxon>Megaviricetes</taxon>
        <taxon>Imitervirales</taxon>
        <taxon>Mimiviridae</taxon>
        <taxon>Megamimivirinae</taxon>
        <taxon>Moumouvirus</taxon>
        <taxon>Moumouvirus australiense</taxon>
    </lineage>
</organism>
<dbReference type="EMBL" id="MG807320">
    <property type="protein sequence ID" value="AVL94777.1"/>
    <property type="molecule type" value="Genomic_DNA"/>
</dbReference>
<feature type="compositionally biased region" description="Basic and acidic residues" evidence="1">
    <location>
        <begin position="468"/>
        <end position="477"/>
    </location>
</feature>
<evidence type="ECO:0000313" key="2">
    <source>
        <dbReference type="EMBL" id="AVL94777.1"/>
    </source>
</evidence>
<reference evidence="3" key="1">
    <citation type="submission" date="2018-01" db="EMBL/GenBank/DDBJ databases">
        <title>Testimony of 'menage a trois' revealed by the proteome of Megavirus virophage.</title>
        <authorList>
            <person name="Jeudy S."/>
            <person name="Bertaux L."/>
            <person name="Alempic J.-M."/>
            <person name="Lartigue A."/>
            <person name="Legendre M."/>
            <person name="Philippe N."/>
            <person name="Beucher L."/>
            <person name="Biondi E."/>
            <person name="Juul S."/>
            <person name="Turner D."/>
            <person name="Coute Y."/>
            <person name="Claverie J.-M."/>
            <person name="Abergel C."/>
        </authorList>
    </citation>
    <scope>NUCLEOTIDE SEQUENCE [LARGE SCALE GENOMIC DNA]</scope>
</reference>
<accession>A0A2P1ELK9</accession>
<dbReference type="Proteomes" id="UP000289600">
    <property type="component" value="Segment"/>
</dbReference>
<proteinExistence type="predicted"/>
<keyword evidence="3" id="KW-1185">Reference proteome</keyword>